<comment type="caution">
    <text evidence="2">The sequence shown here is derived from an EMBL/GenBank/DDBJ whole genome shotgun (WGS) entry which is preliminary data.</text>
</comment>
<feature type="compositionally biased region" description="Low complexity" evidence="1">
    <location>
        <begin position="107"/>
        <end position="121"/>
    </location>
</feature>
<gene>
    <name evidence="2" type="ORF">EAE98_008556</name>
</gene>
<protein>
    <recommendedName>
        <fullName evidence="4">HhH-GPD domain-containing protein</fullName>
    </recommendedName>
</protein>
<evidence type="ECO:0000313" key="3">
    <source>
        <dbReference type="Proteomes" id="UP000783213"/>
    </source>
</evidence>
<feature type="compositionally biased region" description="Acidic residues" evidence="1">
    <location>
        <begin position="50"/>
        <end position="65"/>
    </location>
</feature>
<proteinExistence type="predicted"/>
<organism evidence="2 3">
    <name type="scientific">Botrytis deweyae</name>
    <dbReference type="NCBI Taxonomy" id="2478750"/>
    <lineage>
        <taxon>Eukaryota</taxon>
        <taxon>Fungi</taxon>
        <taxon>Dikarya</taxon>
        <taxon>Ascomycota</taxon>
        <taxon>Pezizomycotina</taxon>
        <taxon>Leotiomycetes</taxon>
        <taxon>Helotiales</taxon>
        <taxon>Sclerotiniaceae</taxon>
        <taxon>Botrytis</taxon>
    </lineage>
</organism>
<dbReference type="RefSeq" id="XP_038807638.1">
    <property type="nucleotide sequence ID" value="XM_038956179.1"/>
</dbReference>
<keyword evidence="3" id="KW-1185">Reference proteome</keyword>
<feature type="compositionally biased region" description="Low complexity" evidence="1">
    <location>
        <begin position="85"/>
        <end position="98"/>
    </location>
</feature>
<name>A0ABQ7IEJ2_9HELO</name>
<evidence type="ECO:0000256" key="1">
    <source>
        <dbReference type="SAM" id="MobiDB-lite"/>
    </source>
</evidence>
<dbReference type="GeneID" id="62235329"/>
<sequence length="285" mass="31344">MPIIEGTARGLSINPLKPQGSPSQQSSQKPSKNAKRASRKKALSKKLVDKDDDSENEDEELDELLDPATPEKGSIRHGPKGKGRSGSSSASADETGSGHAAASSGFTTPTASQSTTPTPSAAKKRGRPVTRLPSTPKKAINKAATLKERRHAYDNNPEGVSVIGSMTVIAKMCGYIGLNSTREAHELYHTPYFQTLLDTFTEKKDTGFGDLRQLPKSHAYRNVILWKHLRSLSDREWACIQEDKWPTPETTKVNYPAFGYHCWIRALYWITKSGYAGFQAVKQND</sequence>
<evidence type="ECO:0008006" key="4">
    <source>
        <dbReference type="Google" id="ProtNLM"/>
    </source>
</evidence>
<feature type="region of interest" description="Disordered" evidence="1">
    <location>
        <begin position="1"/>
        <end position="140"/>
    </location>
</feature>
<dbReference type="EMBL" id="RCSX01000022">
    <property type="protein sequence ID" value="KAF7921709.1"/>
    <property type="molecule type" value="Genomic_DNA"/>
</dbReference>
<dbReference type="Proteomes" id="UP000783213">
    <property type="component" value="Unassembled WGS sequence"/>
</dbReference>
<feature type="compositionally biased region" description="Basic residues" evidence="1">
    <location>
        <begin position="32"/>
        <end position="44"/>
    </location>
</feature>
<reference evidence="2 3" key="1">
    <citation type="journal article" date="2020" name="Genome Biol. Evol.">
        <title>Comparative genomics of Sclerotiniaceae.</title>
        <authorList>
            <person name="Valero Jimenez C.A."/>
            <person name="Steentjes M."/>
            <person name="Scholten O.E."/>
            <person name="Van Kan J.A.L."/>
        </authorList>
    </citation>
    <scope>NUCLEOTIDE SEQUENCE [LARGE SCALE GENOMIC DNA]</scope>
    <source>
        <strain evidence="2 3">B1</strain>
    </source>
</reference>
<evidence type="ECO:0000313" key="2">
    <source>
        <dbReference type="EMBL" id="KAF7921709.1"/>
    </source>
</evidence>
<accession>A0ABQ7IEJ2</accession>
<feature type="compositionally biased region" description="Low complexity" evidence="1">
    <location>
        <begin position="17"/>
        <end position="31"/>
    </location>
</feature>